<gene>
    <name evidence="4" type="primary">BnaC09g23970D</name>
    <name evidence="3" type="ORF">DARMORV10_C09P35160.1</name>
    <name evidence="4" type="ORF">GSBRNA2T00071202001</name>
</gene>
<name>A0A078FJX2_BRANA</name>
<protein>
    <submittedName>
        <fullName evidence="3">(rape) hypothetical protein</fullName>
    </submittedName>
    <submittedName>
        <fullName evidence="4">BnaC09g23970D protein</fullName>
    </submittedName>
</protein>
<feature type="region of interest" description="Disordered" evidence="1">
    <location>
        <begin position="43"/>
        <end position="67"/>
    </location>
</feature>
<dbReference type="EMBL" id="HG994373">
    <property type="protein sequence ID" value="CAF1744445.1"/>
    <property type="molecule type" value="Genomic_DNA"/>
</dbReference>
<keyword evidence="5" id="KW-1185">Reference proteome</keyword>
<sequence length="67" mass="7221">MKELLKVILFLIVYLTCSKAMVPYRGCDLIGLAPGGGLGKYEKTESKEKMSSGRKLVSGPSRSSCGH</sequence>
<proteinExistence type="predicted"/>
<dbReference type="Gramene" id="CDY13259">
    <property type="protein sequence ID" value="CDY13259"/>
    <property type="gene ID" value="GSBRNA2T00071202001"/>
</dbReference>
<reference evidence="4" key="2">
    <citation type="submission" date="2014-06" db="EMBL/GenBank/DDBJ databases">
        <authorList>
            <person name="Genoscope - CEA"/>
        </authorList>
    </citation>
    <scope>NUCLEOTIDE SEQUENCE</scope>
</reference>
<dbReference type="AlphaFoldDB" id="A0A078FJX2"/>
<evidence type="ECO:0000313" key="4">
    <source>
        <dbReference type="EMBL" id="CDY13259.1"/>
    </source>
</evidence>
<dbReference type="Proteomes" id="UP000028999">
    <property type="component" value="Unassembled WGS sequence"/>
</dbReference>
<dbReference type="Proteomes" id="UP001295469">
    <property type="component" value="Chromosome C09"/>
</dbReference>
<evidence type="ECO:0000313" key="3">
    <source>
        <dbReference type="EMBL" id="CAF1744445.1"/>
    </source>
</evidence>
<organism evidence="4 5">
    <name type="scientific">Brassica napus</name>
    <name type="common">Rape</name>
    <dbReference type="NCBI Taxonomy" id="3708"/>
    <lineage>
        <taxon>Eukaryota</taxon>
        <taxon>Viridiplantae</taxon>
        <taxon>Streptophyta</taxon>
        <taxon>Embryophyta</taxon>
        <taxon>Tracheophyta</taxon>
        <taxon>Spermatophyta</taxon>
        <taxon>Magnoliopsida</taxon>
        <taxon>eudicotyledons</taxon>
        <taxon>Gunneridae</taxon>
        <taxon>Pentapetalae</taxon>
        <taxon>rosids</taxon>
        <taxon>malvids</taxon>
        <taxon>Brassicales</taxon>
        <taxon>Brassicaceae</taxon>
        <taxon>Brassiceae</taxon>
        <taxon>Brassica</taxon>
    </lineage>
</organism>
<evidence type="ECO:0000313" key="5">
    <source>
        <dbReference type="Proteomes" id="UP000028999"/>
    </source>
</evidence>
<evidence type="ECO:0000256" key="1">
    <source>
        <dbReference type="SAM" id="MobiDB-lite"/>
    </source>
</evidence>
<keyword evidence="2" id="KW-0732">Signal</keyword>
<feature type="chain" id="PRO_5040665310" evidence="2">
    <location>
        <begin position="21"/>
        <end position="67"/>
    </location>
</feature>
<reference evidence="3" key="3">
    <citation type="submission" date="2021-01" db="EMBL/GenBank/DDBJ databases">
        <authorList>
            <consortium name="Genoscope - CEA"/>
            <person name="William W."/>
        </authorList>
    </citation>
    <scope>NUCLEOTIDE SEQUENCE</scope>
</reference>
<accession>A0A078FJX2</accession>
<dbReference type="PaxDb" id="3708-A0A078FJX2"/>
<reference evidence="4 5" key="1">
    <citation type="journal article" date="2014" name="Science">
        <title>Plant genetics. Early allopolyploid evolution in the post-Neolithic Brassica napus oilseed genome.</title>
        <authorList>
            <person name="Chalhoub B."/>
            <person name="Denoeud F."/>
            <person name="Liu S."/>
            <person name="Parkin I.A."/>
            <person name="Tang H."/>
            <person name="Wang X."/>
            <person name="Chiquet J."/>
            <person name="Belcram H."/>
            <person name="Tong C."/>
            <person name="Samans B."/>
            <person name="Correa M."/>
            <person name="Da Silva C."/>
            <person name="Just J."/>
            <person name="Falentin C."/>
            <person name="Koh C.S."/>
            <person name="Le Clainche I."/>
            <person name="Bernard M."/>
            <person name="Bento P."/>
            <person name="Noel B."/>
            <person name="Labadie K."/>
            <person name="Alberti A."/>
            <person name="Charles M."/>
            <person name="Arnaud D."/>
            <person name="Guo H."/>
            <person name="Daviaud C."/>
            <person name="Alamery S."/>
            <person name="Jabbari K."/>
            <person name="Zhao M."/>
            <person name="Edger P.P."/>
            <person name="Chelaifa H."/>
            <person name="Tack D."/>
            <person name="Lassalle G."/>
            <person name="Mestiri I."/>
            <person name="Schnel N."/>
            <person name="Le Paslier M.C."/>
            <person name="Fan G."/>
            <person name="Renault V."/>
            <person name="Bayer P.E."/>
            <person name="Golicz A.A."/>
            <person name="Manoli S."/>
            <person name="Lee T.H."/>
            <person name="Thi V.H."/>
            <person name="Chalabi S."/>
            <person name="Hu Q."/>
            <person name="Fan C."/>
            <person name="Tollenaere R."/>
            <person name="Lu Y."/>
            <person name="Battail C."/>
            <person name="Shen J."/>
            <person name="Sidebottom C.H."/>
            <person name="Wang X."/>
            <person name="Canaguier A."/>
            <person name="Chauveau A."/>
            <person name="Berard A."/>
            <person name="Deniot G."/>
            <person name="Guan M."/>
            <person name="Liu Z."/>
            <person name="Sun F."/>
            <person name="Lim Y.P."/>
            <person name="Lyons E."/>
            <person name="Town C.D."/>
            <person name="Bancroft I."/>
            <person name="Wang X."/>
            <person name="Meng J."/>
            <person name="Ma J."/>
            <person name="Pires J.C."/>
            <person name="King G.J."/>
            <person name="Brunel D."/>
            <person name="Delourme R."/>
            <person name="Renard M."/>
            <person name="Aury J.M."/>
            <person name="Adams K.L."/>
            <person name="Batley J."/>
            <person name="Snowdon R.J."/>
            <person name="Tost J."/>
            <person name="Edwards D."/>
            <person name="Zhou Y."/>
            <person name="Hua W."/>
            <person name="Sharpe A.G."/>
            <person name="Paterson A.H."/>
            <person name="Guan C."/>
            <person name="Wincker P."/>
        </authorList>
    </citation>
    <scope>NUCLEOTIDE SEQUENCE [LARGE SCALE GENOMIC DNA]</scope>
    <source>
        <strain evidence="5">cv. Darmor-bzh</strain>
    </source>
</reference>
<feature type="signal peptide" evidence="2">
    <location>
        <begin position="1"/>
        <end position="20"/>
    </location>
</feature>
<dbReference type="EMBL" id="LK032033">
    <property type="protein sequence ID" value="CDY13259.1"/>
    <property type="molecule type" value="Genomic_DNA"/>
</dbReference>
<evidence type="ECO:0000256" key="2">
    <source>
        <dbReference type="SAM" id="SignalP"/>
    </source>
</evidence>